<feature type="coiled-coil region" evidence="1">
    <location>
        <begin position="407"/>
        <end position="463"/>
    </location>
</feature>
<evidence type="ECO:0000256" key="1">
    <source>
        <dbReference type="SAM" id="Coils"/>
    </source>
</evidence>
<sequence>MVQEHPILLYGFDFPTQNKLRFDHTWSAAFLTPRYTDEGHEELQACYWGEKKREIKYGNNIAVLFRSMLHLARVSGQLQEGFWRAIARGLNTNVQSLMETARILIEARKIQRSKPSKDVSDTARAVDSWIDFVDGSSRSRGHAHQLLPSQQVSIVLDFLRDLEGRLVNAAGVPLNPHIRPAVSFNSNGRRASSPGYPDNVSPTARGPPPPLSIKVEPRESPDRIPTGPRSARKRSASPLPAAYSPTAKRPNHNVGSLNSPRDKQPTSSELPRAIGSHVIMPPHSHSSEIPPPRTTSGDGIPNPPRQPLEGGGAMLTNRADELKAKLGNPDGHVQTLTAIKEVNALVSDVNEEVRGMRAVMEVMMDSMHAVADNLNAIKDDIVGLKAQKDGPESDVAPGDLSSILQPIQALSENFNLLKKEVTNLKNTPPPPPPQVVPQSADELRELKDLVLEQNSRISSLSSEVTRMQYQLGPPTGSAAPKSLRQALAAAEHDMRHHLHTVQTYYHQHTSGKNINRVSAESTADLIYALQQGLKSAQGGLQG</sequence>
<dbReference type="Proteomes" id="UP001174936">
    <property type="component" value="Unassembled WGS sequence"/>
</dbReference>
<keyword evidence="1" id="KW-0175">Coiled coil</keyword>
<name>A0AA39YAG0_9PEZI</name>
<evidence type="ECO:0000313" key="3">
    <source>
        <dbReference type="EMBL" id="KAK0649018.1"/>
    </source>
</evidence>
<reference evidence="3" key="1">
    <citation type="submission" date="2023-06" db="EMBL/GenBank/DDBJ databases">
        <title>Genome-scale phylogeny and comparative genomics of the fungal order Sordariales.</title>
        <authorList>
            <consortium name="Lawrence Berkeley National Laboratory"/>
            <person name="Hensen N."/>
            <person name="Bonometti L."/>
            <person name="Westerberg I."/>
            <person name="Brannstrom I.O."/>
            <person name="Guillou S."/>
            <person name="Cros-Aarteil S."/>
            <person name="Calhoun S."/>
            <person name="Haridas S."/>
            <person name="Kuo A."/>
            <person name="Mondo S."/>
            <person name="Pangilinan J."/>
            <person name="Riley R."/>
            <person name="Labutti K."/>
            <person name="Andreopoulos B."/>
            <person name="Lipzen A."/>
            <person name="Chen C."/>
            <person name="Yanf M."/>
            <person name="Daum C."/>
            <person name="Ng V."/>
            <person name="Clum A."/>
            <person name="Steindorff A."/>
            <person name="Ohm R."/>
            <person name="Martin F."/>
            <person name="Silar P."/>
            <person name="Natvig D."/>
            <person name="Lalanne C."/>
            <person name="Gautier V."/>
            <person name="Ament-Velasquez S.L."/>
            <person name="Kruys A."/>
            <person name="Hutchinson M.I."/>
            <person name="Powell A.J."/>
            <person name="Barry K."/>
            <person name="Miller A.N."/>
            <person name="Grigoriev I.V."/>
            <person name="Debuchy R."/>
            <person name="Gladieux P."/>
            <person name="Thoren M.H."/>
            <person name="Johannesson H."/>
        </authorList>
    </citation>
    <scope>NUCLEOTIDE SEQUENCE</scope>
    <source>
        <strain evidence="3">SMH2532-1</strain>
    </source>
</reference>
<organism evidence="3 4">
    <name type="scientific">Cercophora newfieldiana</name>
    <dbReference type="NCBI Taxonomy" id="92897"/>
    <lineage>
        <taxon>Eukaryota</taxon>
        <taxon>Fungi</taxon>
        <taxon>Dikarya</taxon>
        <taxon>Ascomycota</taxon>
        <taxon>Pezizomycotina</taxon>
        <taxon>Sordariomycetes</taxon>
        <taxon>Sordariomycetidae</taxon>
        <taxon>Sordariales</taxon>
        <taxon>Lasiosphaeriaceae</taxon>
        <taxon>Cercophora</taxon>
    </lineage>
</organism>
<accession>A0AA39YAG0</accession>
<evidence type="ECO:0000256" key="2">
    <source>
        <dbReference type="SAM" id="MobiDB-lite"/>
    </source>
</evidence>
<gene>
    <name evidence="3" type="ORF">B0T16DRAFT_456471</name>
</gene>
<feature type="region of interest" description="Disordered" evidence="2">
    <location>
        <begin position="176"/>
        <end position="313"/>
    </location>
</feature>
<protein>
    <submittedName>
        <fullName evidence="3">Uncharacterized protein</fullName>
    </submittedName>
</protein>
<comment type="caution">
    <text evidence="3">The sequence shown here is derived from an EMBL/GenBank/DDBJ whole genome shotgun (WGS) entry which is preliminary data.</text>
</comment>
<keyword evidence="4" id="KW-1185">Reference proteome</keyword>
<dbReference type="EMBL" id="JAULSV010000003">
    <property type="protein sequence ID" value="KAK0649018.1"/>
    <property type="molecule type" value="Genomic_DNA"/>
</dbReference>
<feature type="compositionally biased region" description="Polar residues" evidence="2">
    <location>
        <begin position="253"/>
        <end position="269"/>
    </location>
</feature>
<evidence type="ECO:0000313" key="4">
    <source>
        <dbReference type="Proteomes" id="UP001174936"/>
    </source>
</evidence>
<proteinExistence type="predicted"/>
<dbReference type="AlphaFoldDB" id="A0AA39YAG0"/>